<name>A0A232F133_9HYME</name>
<keyword evidence="2" id="KW-1185">Reference proteome</keyword>
<organism evidence="1 2">
    <name type="scientific">Trichomalopsis sarcophagae</name>
    <dbReference type="NCBI Taxonomy" id="543379"/>
    <lineage>
        <taxon>Eukaryota</taxon>
        <taxon>Metazoa</taxon>
        <taxon>Ecdysozoa</taxon>
        <taxon>Arthropoda</taxon>
        <taxon>Hexapoda</taxon>
        <taxon>Insecta</taxon>
        <taxon>Pterygota</taxon>
        <taxon>Neoptera</taxon>
        <taxon>Endopterygota</taxon>
        <taxon>Hymenoptera</taxon>
        <taxon>Apocrita</taxon>
        <taxon>Proctotrupomorpha</taxon>
        <taxon>Chalcidoidea</taxon>
        <taxon>Pteromalidae</taxon>
        <taxon>Pteromalinae</taxon>
        <taxon>Trichomalopsis</taxon>
    </lineage>
</organism>
<evidence type="ECO:0000313" key="2">
    <source>
        <dbReference type="Proteomes" id="UP000215335"/>
    </source>
</evidence>
<evidence type="ECO:0000313" key="1">
    <source>
        <dbReference type="EMBL" id="OXU24411.1"/>
    </source>
</evidence>
<reference evidence="1 2" key="1">
    <citation type="journal article" date="2017" name="Curr. Biol.">
        <title>The Evolution of Venom by Co-option of Single-Copy Genes.</title>
        <authorList>
            <person name="Martinson E.O."/>
            <person name="Mrinalini"/>
            <person name="Kelkar Y.D."/>
            <person name="Chang C.H."/>
            <person name="Werren J.H."/>
        </authorList>
    </citation>
    <scope>NUCLEOTIDE SEQUENCE [LARGE SCALE GENOMIC DNA]</scope>
    <source>
        <strain evidence="1 2">Alberta</strain>
        <tissue evidence="1">Whole body</tissue>
    </source>
</reference>
<dbReference type="Proteomes" id="UP000215335">
    <property type="component" value="Unassembled WGS sequence"/>
</dbReference>
<protein>
    <submittedName>
        <fullName evidence="1">Uncharacterized protein</fullName>
    </submittedName>
</protein>
<sequence length="171" mass="18838">MCVDAKIVCVEMTSGISSSKKLDVYQVECLGLIDRYKKSNFAIINSVVYVIADGNKCGVNAVSLVKSLLKGVQQVLPGNIGRIAPEQSLIILNCIPSGPTEFERAVLRAIKIFLGDTLTVGRRWENIFEVNLTANLTKMIQTIPTVLAKSSKHFTSFKKKNLFLNHPRSPT</sequence>
<accession>A0A232F133</accession>
<proteinExistence type="predicted"/>
<comment type="caution">
    <text evidence="1">The sequence shown here is derived from an EMBL/GenBank/DDBJ whole genome shotgun (WGS) entry which is preliminary data.</text>
</comment>
<dbReference type="AlphaFoldDB" id="A0A232F133"/>
<gene>
    <name evidence="1" type="ORF">TSAR_002672</name>
</gene>
<dbReference type="EMBL" id="NNAY01001306">
    <property type="protein sequence ID" value="OXU24411.1"/>
    <property type="molecule type" value="Genomic_DNA"/>
</dbReference>